<dbReference type="GO" id="GO:0003729">
    <property type="term" value="F:mRNA binding"/>
    <property type="evidence" value="ECO:0007669"/>
    <property type="project" value="TreeGrafter"/>
</dbReference>
<feature type="domain" description="RRM" evidence="4">
    <location>
        <begin position="197"/>
        <end position="270"/>
    </location>
</feature>
<keyword evidence="1 2" id="KW-0694">RNA-binding</keyword>
<evidence type="ECO:0000313" key="6">
    <source>
        <dbReference type="Proteomes" id="UP000673691"/>
    </source>
</evidence>
<dbReference type="Proteomes" id="UP000673691">
    <property type="component" value="Unassembled WGS sequence"/>
</dbReference>
<dbReference type="SMART" id="SM00360">
    <property type="entry name" value="RRM"/>
    <property type="match status" value="1"/>
</dbReference>
<evidence type="ECO:0000313" key="5">
    <source>
        <dbReference type="EMBL" id="KAG5461636.1"/>
    </source>
</evidence>
<dbReference type="PROSITE" id="PS50102">
    <property type="entry name" value="RRM"/>
    <property type="match status" value="1"/>
</dbReference>
<dbReference type="InterPro" id="IPR035979">
    <property type="entry name" value="RBD_domain_sf"/>
</dbReference>
<dbReference type="SUPFAM" id="SSF54928">
    <property type="entry name" value="RNA-binding domain, RBD"/>
    <property type="match status" value="1"/>
</dbReference>
<dbReference type="InterPro" id="IPR000504">
    <property type="entry name" value="RRM_dom"/>
</dbReference>
<name>A0A8H7ZY89_9FUNG</name>
<dbReference type="OrthoDB" id="6159137at2759"/>
<organism evidence="5 6">
    <name type="scientific">Olpidium bornovanus</name>
    <dbReference type="NCBI Taxonomy" id="278681"/>
    <lineage>
        <taxon>Eukaryota</taxon>
        <taxon>Fungi</taxon>
        <taxon>Fungi incertae sedis</taxon>
        <taxon>Olpidiomycota</taxon>
        <taxon>Olpidiomycotina</taxon>
        <taxon>Olpidiomycetes</taxon>
        <taxon>Olpidiales</taxon>
        <taxon>Olpidiaceae</taxon>
        <taxon>Olpidium</taxon>
    </lineage>
</organism>
<accession>A0A8H7ZY89</accession>
<feature type="compositionally biased region" description="Gly residues" evidence="3">
    <location>
        <begin position="49"/>
        <end position="68"/>
    </location>
</feature>
<dbReference type="GO" id="GO:0005634">
    <property type="term" value="C:nucleus"/>
    <property type="evidence" value="ECO:0007669"/>
    <property type="project" value="TreeGrafter"/>
</dbReference>
<dbReference type="InterPro" id="IPR012677">
    <property type="entry name" value="Nucleotide-bd_a/b_plait_sf"/>
</dbReference>
<proteinExistence type="predicted"/>
<evidence type="ECO:0000256" key="1">
    <source>
        <dbReference type="ARBA" id="ARBA00022884"/>
    </source>
</evidence>
<dbReference type="Pfam" id="PF00076">
    <property type="entry name" value="RRM_1"/>
    <property type="match status" value="1"/>
</dbReference>
<evidence type="ECO:0000256" key="3">
    <source>
        <dbReference type="SAM" id="MobiDB-lite"/>
    </source>
</evidence>
<reference evidence="5 6" key="1">
    <citation type="journal article" name="Sci. Rep.">
        <title>Genome-scale phylogenetic analyses confirm Olpidium as the closest living zoosporic fungus to the non-flagellated, terrestrial fungi.</title>
        <authorList>
            <person name="Chang Y."/>
            <person name="Rochon D."/>
            <person name="Sekimoto S."/>
            <person name="Wang Y."/>
            <person name="Chovatia M."/>
            <person name="Sandor L."/>
            <person name="Salamov A."/>
            <person name="Grigoriev I.V."/>
            <person name="Stajich J.E."/>
            <person name="Spatafora J.W."/>
        </authorList>
    </citation>
    <scope>NUCLEOTIDE SEQUENCE [LARGE SCALE GENOMIC DNA]</scope>
    <source>
        <strain evidence="5">S191</strain>
    </source>
</reference>
<comment type="caution">
    <text evidence="5">The sequence shown here is derived from an EMBL/GenBank/DDBJ whole genome shotgun (WGS) entry which is preliminary data.</text>
</comment>
<keyword evidence="6" id="KW-1185">Reference proteome</keyword>
<dbReference type="PANTHER" id="PTHR19965:SF82">
    <property type="entry name" value="THO COMPLEX SUBUNIT 4"/>
    <property type="match status" value="1"/>
</dbReference>
<evidence type="ECO:0000259" key="4">
    <source>
        <dbReference type="PROSITE" id="PS50102"/>
    </source>
</evidence>
<dbReference type="EMBL" id="JAEFCI010003353">
    <property type="protein sequence ID" value="KAG5461636.1"/>
    <property type="molecule type" value="Genomic_DNA"/>
</dbReference>
<gene>
    <name evidence="5" type="ORF">BJ554DRAFT_6138</name>
</gene>
<dbReference type="InterPro" id="IPR051229">
    <property type="entry name" value="ALYREF_mRNA_export"/>
</dbReference>
<feature type="region of interest" description="Disordered" evidence="3">
    <location>
        <begin position="1"/>
        <end position="72"/>
    </location>
</feature>
<dbReference type="Gene3D" id="3.30.70.330">
    <property type="match status" value="1"/>
</dbReference>
<feature type="compositionally biased region" description="Polar residues" evidence="3">
    <location>
        <begin position="29"/>
        <end position="45"/>
    </location>
</feature>
<feature type="compositionally biased region" description="Basic and acidic residues" evidence="3">
    <location>
        <begin position="1"/>
        <end position="18"/>
    </location>
</feature>
<dbReference type="AlphaFoldDB" id="A0A8H7ZY89"/>
<sequence>MDRLDMSLDDIIMHDRNRKEKKNRNFRNQPQKANAASRAQHQNNHAPRGGAGAPGAGGGGGGGGGGGAVQRKGGQVGHVVVLGNNSGAGKTRVVTASQRSRILPYARPNAANGTGRPTEIWTRKAVDAGSVRVLGVPQTGLVTTHSLQRSTRNVVSAGNRNRQVVVEPLVRQPRVVAAPPVALSPQPISIRGVAGPVTVVLSHLDANTTADDIRLVSKQVGAVHKVTLLYDSAGKSTGTAEIVYANREAALAAVKRFDNVVADGKMTVAV</sequence>
<evidence type="ECO:0000256" key="2">
    <source>
        <dbReference type="PROSITE-ProRule" id="PRU00176"/>
    </source>
</evidence>
<dbReference type="PANTHER" id="PTHR19965">
    <property type="entry name" value="RNA AND EXPORT FACTOR BINDING PROTEIN"/>
    <property type="match status" value="1"/>
</dbReference>
<protein>
    <recommendedName>
        <fullName evidence="4">RRM domain-containing protein</fullName>
    </recommendedName>
</protein>